<dbReference type="eggNOG" id="ENOG5032V02">
    <property type="taxonomic scope" value="Bacteria"/>
</dbReference>
<evidence type="ECO:0008006" key="3">
    <source>
        <dbReference type="Google" id="ProtNLM"/>
    </source>
</evidence>
<accession>H8GQB7</accession>
<proteinExistence type="predicted"/>
<keyword evidence="2" id="KW-1185">Reference proteome</keyword>
<evidence type="ECO:0000313" key="2">
    <source>
        <dbReference type="Proteomes" id="UP000005090"/>
    </source>
</evidence>
<dbReference type="AlphaFoldDB" id="H8GQB7"/>
<dbReference type="Proteomes" id="UP000005090">
    <property type="component" value="Chromosome"/>
</dbReference>
<reference evidence="1 2" key="1">
    <citation type="journal article" date="2013" name="Genome Announc.">
        <title>Genome Sequence of the Obligate Gammaproteobacterial Methanotroph Methylomicrobium album Strain BG8.</title>
        <authorList>
            <person name="Kits K.D."/>
            <person name="Kalyuzhnaya M.G."/>
            <person name="Klotz M.G."/>
            <person name="Jetten M.S."/>
            <person name="Op den Camp H.J."/>
            <person name="Vuilleumier S."/>
            <person name="Bringel F."/>
            <person name="Dispirito A.A."/>
            <person name="Murrell J.C."/>
            <person name="Bruce D."/>
            <person name="Cheng J.F."/>
            <person name="Copeland A."/>
            <person name="Goodwin L."/>
            <person name="Hauser L."/>
            <person name="Lajus A."/>
            <person name="Land M.L."/>
            <person name="Lapidus A."/>
            <person name="Lucas S."/>
            <person name="Medigue C."/>
            <person name="Pitluck S."/>
            <person name="Woyke T."/>
            <person name="Zeytun A."/>
            <person name="Stein L.Y."/>
        </authorList>
    </citation>
    <scope>NUCLEOTIDE SEQUENCE [LARGE SCALE GENOMIC DNA]</scope>
    <source>
        <strain evidence="1 2">BG8</strain>
    </source>
</reference>
<dbReference type="EMBL" id="CM001475">
    <property type="protein sequence ID" value="EIC28576.1"/>
    <property type="molecule type" value="Genomic_DNA"/>
</dbReference>
<protein>
    <recommendedName>
        <fullName evidence="3">HEPN domain-containing protein</fullName>
    </recommendedName>
</protein>
<evidence type="ECO:0000313" key="1">
    <source>
        <dbReference type="EMBL" id="EIC28576.1"/>
    </source>
</evidence>
<dbReference type="RefSeq" id="WP_005369731.1">
    <property type="nucleotide sequence ID" value="NZ_CM001475.1"/>
</dbReference>
<dbReference type="STRING" id="686340.Metal_0742"/>
<dbReference type="HOGENOM" id="CLU_126412_0_0_6"/>
<sequence>MKADFKNAYERHQQDADSLFDGKRYANADHLYGLAAECALKAVMKGLDPSLVDKNGDFLNQTDKKHIDKLWDHFRCFLQGRNASSLSAHIPGPNNPFNKWTVNSRYAHHKNFNKGNVLPHKLVVNNSIVNLMIEARARGIL</sequence>
<name>H8GQB7_METAL</name>
<gene>
    <name evidence="1" type="ORF">Metal_0742</name>
</gene>
<organism evidence="1 2">
    <name type="scientific">Methylomicrobium album BG8</name>
    <dbReference type="NCBI Taxonomy" id="686340"/>
    <lineage>
        <taxon>Bacteria</taxon>
        <taxon>Pseudomonadati</taxon>
        <taxon>Pseudomonadota</taxon>
        <taxon>Gammaproteobacteria</taxon>
        <taxon>Methylococcales</taxon>
        <taxon>Methylococcaceae</taxon>
        <taxon>Methylomicrobium</taxon>
    </lineage>
</organism>